<feature type="transmembrane region" description="Helical" evidence="7">
    <location>
        <begin position="258"/>
        <end position="281"/>
    </location>
</feature>
<feature type="transmembrane region" description="Helical" evidence="7">
    <location>
        <begin position="24"/>
        <end position="48"/>
    </location>
</feature>
<feature type="transmembrane region" description="Helical" evidence="7">
    <location>
        <begin position="157"/>
        <end position="181"/>
    </location>
</feature>
<proteinExistence type="inferred from homology"/>
<protein>
    <submittedName>
        <fullName evidence="9">Carbohydrate ABC transporter permease</fullName>
    </submittedName>
</protein>
<gene>
    <name evidence="9" type="ORF">ABUW04_18730</name>
</gene>
<feature type="transmembrane region" description="Helical" evidence="7">
    <location>
        <begin position="93"/>
        <end position="113"/>
    </location>
</feature>
<keyword evidence="6 7" id="KW-0472">Membrane</keyword>
<dbReference type="InterPro" id="IPR035906">
    <property type="entry name" value="MetI-like_sf"/>
</dbReference>
<comment type="caution">
    <text evidence="9">The sequence shown here is derived from an EMBL/GenBank/DDBJ whole genome shotgun (WGS) entry which is preliminary data.</text>
</comment>
<feature type="domain" description="ABC transmembrane type-1" evidence="8">
    <location>
        <begin position="88"/>
        <end position="281"/>
    </location>
</feature>
<comment type="subcellular location">
    <subcellularLocation>
        <location evidence="1 7">Cell membrane</location>
        <topology evidence="1 7">Multi-pass membrane protein</topology>
    </subcellularLocation>
</comment>
<evidence type="ECO:0000259" key="8">
    <source>
        <dbReference type="PROSITE" id="PS50928"/>
    </source>
</evidence>
<reference evidence="9 10" key="1">
    <citation type="submission" date="2024-06" db="EMBL/GenBank/DDBJ databases">
        <authorList>
            <person name="Lee S.D."/>
        </authorList>
    </citation>
    <scope>NUCLEOTIDE SEQUENCE [LARGE SCALE GENOMIC DNA]</scope>
    <source>
        <strain evidence="9 10">N1-10</strain>
    </source>
</reference>
<dbReference type="InterPro" id="IPR000515">
    <property type="entry name" value="MetI-like"/>
</dbReference>
<keyword evidence="3" id="KW-1003">Cell membrane</keyword>
<evidence type="ECO:0000256" key="7">
    <source>
        <dbReference type="RuleBase" id="RU363032"/>
    </source>
</evidence>
<feature type="transmembrane region" description="Helical" evidence="7">
    <location>
        <begin position="202"/>
        <end position="224"/>
    </location>
</feature>
<accession>A0ABV6XQE9</accession>
<evidence type="ECO:0000256" key="4">
    <source>
        <dbReference type="ARBA" id="ARBA00022692"/>
    </source>
</evidence>
<evidence type="ECO:0000256" key="5">
    <source>
        <dbReference type="ARBA" id="ARBA00022989"/>
    </source>
</evidence>
<dbReference type="PANTHER" id="PTHR43744:SF12">
    <property type="entry name" value="ABC TRANSPORTER PERMEASE PROTEIN MG189-RELATED"/>
    <property type="match status" value="1"/>
</dbReference>
<dbReference type="Proteomes" id="UP001592581">
    <property type="component" value="Unassembled WGS sequence"/>
</dbReference>
<keyword evidence="2 7" id="KW-0813">Transport</keyword>
<keyword evidence="4 7" id="KW-0812">Transmembrane</keyword>
<evidence type="ECO:0000256" key="3">
    <source>
        <dbReference type="ARBA" id="ARBA00022475"/>
    </source>
</evidence>
<sequence length="296" mass="31972">MTQDATRVSVPVSGSPLTSRLRRIGWAPTLGLLAGAVYCLIPVVWVLTAATKSSAQLFTSFTLFPGTGLLSNLHDLSAYRNGEFWTWMLNSAFYAGVGALLSAGVSGVTGYALAKYRFSGRNAIFNTLLAGVLMPPVVLAIPQYLLMAKAGLADTYWSVLIPSILSPYGIYLARIYAAGAIPDELLEASRIDGASEWRTFRSVALPMMMPGLVTVFLFQFVAIWNNFLLPFIMLGDDSKFPVTVGLFTLLKQGAAAPALYTLVITGSLISVLPLIALFLSLQRYWRLDLLSGAVKS</sequence>
<dbReference type="Pfam" id="PF00528">
    <property type="entry name" value="BPD_transp_1"/>
    <property type="match status" value="1"/>
</dbReference>
<evidence type="ECO:0000256" key="6">
    <source>
        <dbReference type="ARBA" id="ARBA00023136"/>
    </source>
</evidence>
<dbReference type="SUPFAM" id="SSF161098">
    <property type="entry name" value="MetI-like"/>
    <property type="match status" value="1"/>
</dbReference>
<dbReference type="RefSeq" id="WP_380565993.1">
    <property type="nucleotide sequence ID" value="NZ_JBEUKS010000006.1"/>
</dbReference>
<dbReference type="PANTHER" id="PTHR43744">
    <property type="entry name" value="ABC TRANSPORTER PERMEASE PROTEIN MG189-RELATED-RELATED"/>
    <property type="match status" value="1"/>
</dbReference>
<keyword evidence="5 7" id="KW-1133">Transmembrane helix</keyword>
<dbReference type="Gene3D" id="1.10.3720.10">
    <property type="entry name" value="MetI-like"/>
    <property type="match status" value="1"/>
</dbReference>
<organism evidence="9 10">
    <name type="scientific">Streptacidiphilus jeojiensis</name>
    <dbReference type="NCBI Taxonomy" id="3229225"/>
    <lineage>
        <taxon>Bacteria</taxon>
        <taxon>Bacillati</taxon>
        <taxon>Actinomycetota</taxon>
        <taxon>Actinomycetes</taxon>
        <taxon>Kitasatosporales</taxon>
        <taxon>Streptomycetaceae</taxon>
        <taxon>Streptacidiphilus</taxon>
    </lineage>
</organism>
<feature type="transmembrane region" description="Helical" evidence="7">
    <location>
        <begin position="125"/>
        <end position="145"/>
    </location>
</feature>
<dbReference type="EMBL" id="JBEUKS010000006">
    <property type="protein sequence ID" value="MFC1440293.1"/>
    <property type="molecule type" value="Genomic_DNA"/>
</dbReference>
<evidence type="ECO:0000256" key="1">
    <source>
        <dbReference type="ARBA" id="ARBA00004651"/>
    </source>
</evidence>
<evidence type="ECO:0000313" key="10">
    <source>
        <dbReference type="Proteomes" id="UP001592581"/>
    </source>
</evidence>
<comment type="similarity">
    <text evidence="7">Belongs to the binding-protein-dependent transport system permease family.</text>
</comment>
<dbReference type="PROSITE" id="PS50928">
    <property type="entry name" value="ABC_TM1"/>
    <property type="match status" value="1"/>
</dbReference>
<keyword evidence="10" id="KW-1185">Reference proteome</keyword>
<evidence type="ECO:0000256" key="2">
    <source>
        <dbReference type="ARBA" id="ARBA00022448"/>
    </source>
</evidence>
<dbReference type="CDD" id="cd06261">
    <property type="entry name" value="TM_PBP2"/>
    <property type="match status" value="1"/>
</dbReference>
<evidence type="ECO:0000313" key="9">
    <source>
        <dbReference type="EMBL" id="MFC1440293.1"/>
    </source>
</evidence>
<name>A0ABV6XQE9_9ACTN</name>